<gene>
    <name evidence="2" type="ORF">ACFQ08_42005</name>
</gene>
<reference evidence="3" key="1">
    <citation type="journal article" date="2019" name="Int. J. Syst. Evol. Microbiol.">
        <title>The Global Catalogue of Microorganisms (GCM) 10K type strain sequencing project: providing services to taxonomists for standard genome sequencing and annotation.</title>
        <authorList>
            <consortium name="The Broad Institute Genomics Platform"/>
            <consortium name="The Broad Institute Genome Sequencing Center for Infectious Disease"/>
            <person name="Wu L."/>
            <person name="Ma J."/>
        </authorList>
    </citation>
    <scope>NUCLEOTIDE SEQUENCE [LARGE SCALE GENOMIC DNA]</scope>
    <source>
        <strain evidence="3">CCUG 62974</strain>
    </source>
</reference>
<dbReference type="Pfam" id="PF00668">
    <property type="entry name" value="Condensation"/>
    <property type="match status" value="1"/>
</dbReference>
<dbReference type="Gene3D" id="3.30.559.30">
    <property type="entry name" value="Nonribosomal peptide synthetase, condensation domain"/>
    <property type="match status" value="1"/>
</dbReference>
<evidence type="ECO:0000313" key="2">
    <source>
        <dbReference type="EMBL" id="MFD0891165.1"/>
    </source>
</evidence>
<feature type="non-terminal residue" evidence="2">
    <location>
        <position position="222"/>
    </location>
</feature>
<dbReference type="Proteomes" id="UP001597024">
    <property type="component" value="Unassembled WGS sequence"/>
</dbReference>
<dbReference type="EMBL" id="JBHTHX010002963">
    <property type="protein sequence ID" value="MFD0891165.1"/>
    <property type="molecule type" value="Genomic_DNA"/>
</dbReference>
<evidence type="ECO:0000259" key="1">
    <source>
        <dbReference type="Pfam" id="PF00668"/>
    </source>
</evidence>
<proteinExistence type="predicted"/>
<dbReference type="InterPro" id="IPR001242">
    <property type="entry name" value="Condensation_dom"/>
</dbReference>
<evidence type="ECO:0000313" key="3">
    <source>
        <dbReference type="Proteomes" id="UP001597024"/>
    </source>
</evidence>
<dbReference type="InterPro" id="IPR023213">
    <property type="entry name" value="CAT-like_dom_sf"/>
</dbReference>
<sequence length="222" mass="24978">MPKPRPERIALSHAQRRLWFVDQFQEEGDPGYHIPLVFRLPYEVDADALRLAMADVVARHESLRTVFPDDDGDGDDGPWQHILRPGEREPELTVAVRSGTEAERLLAAEVRRPFDITGDLPLRGTLLRPAQGRETTLLLVLHHIAADGWSLTSLCRDLSRAYRARLAGTAPEFAPLPLQYADYAVWHRELLGDPGDPGSVLSGQLRYWERRLSGLPEEVSPP</sequence>
<keyword evidence="3" id="KW-1185">Reference proteome</keyword>
<comment type="caution">
    <text evidence="2">The sequence shown here is derived from an EMBL/GenBank/DDBJ whole genome shotgun (WGS) entry which is preliminary data.</text>
</comment>
<dbReference type="SUPFAM" id="SSF52777">
    <property type="entry name" value="CoA-dependent acyltransferases"/>
    <property type="match status" value="1"/>
</dbReference>
<dbReference type="PANTHER" id="PTHR45527">
    <property type="entry name" value="NONRIBOSOMAL PEPTIDE SYNTHETASE"/>
    <property type="match status" value="1"/>
</dbReference>
<dbReference type="Gene3D" id="3.30.559.10">
    <property type="entry name" value="Chloramphenicol acetyltransferase-like domain"/>
    <property type="match status" value="1"/>
</dbReference>
<organism evidence="2 3">
    <name type="scientific">Streptosporangium algeriense</name>
    <dbReference type="NCBI Taxonomy" id="1682748"/>
    <lineage>
        <taxon>Bacteria</taxon>
        <taxon>Bacillati</taxon>
        <taxon>Actinomycetota</taxon>
        <taxon>Actinomycetes</taxon>
        <taxon>Streptosporangiales</taxon>
        <taxon>Streptosporangiaceae</taxon>
        <taxon>Streptosporangium</taxon>
    </lineage>
</organism>
<name>A0ABW3E4U7_9ACTN</name>
<feature type="domain" description="Condensation" evidence="1">
    <location>
        <begin position="9"/>
        <end position="215"/>
    </location>
</feature>
<dbReference type="PANTHER" id="PTHR45527:SF1">
    <property type="entry name" value="FATTY ACID SYNTHASE"/>
    <property type="match status" value="1"/>
</dbReference>
<accession>A0ABW3E4U7</accession>
<protein>
    <submittedName>
        <fullName evidence="2">Condensation domain-containing protein</fullName>
    </submittedName>
</protein>